<feature type="compositionally biased region" description="Gly residues" evidence="2">
    <location>
        <begin position="747"/>
        <end position="785"/>
    </location>
</feature>
<reference evidence="5" key="1">
    <citation type="submission" date="2021-02" db="EMBL/GenBank/DDBJ databases">
        <title>Natrosporangium hydrolyticum gen. nov., sp. nov, a haloalkaliphilic actinobacterium from a soda solonchak soil.</title>
        <authorList>
            <person name="Sorokin D.Y."/>
            <person name="Khijniak T.V."/>
            <person name="Zakharycheva A.P."/>
            <person name="Boueva O.V."/>
            <person name="Ariskina E.V."/>
            <person name="Hahnke R.L."/>
            <person name="Bunk B."/>
            <person name="Sproer C."/>
            <person name="Schumann P."/>
            <person name="Evtushenko L.I."/>
            <person name="Kublanov I.V."/>
        </authorList>
    </citation>
    <scope>NUCLEOTIDE SEQUENCE</scope>
    <source>
        <strain evidence="5">DSM 106523</strain>
    </source>
</reference>
<dbReference type="RefSeq" id="WP_239677528.1">
    <property type="nucleotide sequence ID" value="NZ_CP070499.1"/>
</dbReference>
<proteinExistence type="predicted"/>
<feature type="coiled-coil region" evidence="1">
    <location>
        <begin position="323"/>
        <end position="363"/>
    </location>
</feature>
<keyword evidence="1" id="KW-0175">Coiled coil</keyword>
<gene>
    <name evidence="5" type="ORF">JQS43_03025</name>
</gene>
<feature type="chain" id="PRO_5033999151" evidence="3">
    <location>
        <begin position="32"/>
        <end position="791"/>
    </location>
</feature>
<feature type="region of interest" description="Disordered" evidence="2">
    <location>
        <begin position="491"/>
        <end position="526"/>
    </location>
</feature>
<dbReference type="Pfam" id="PF04536">
    <property type="entry name" value="TPM_phosphatase"/>
    <property type="match status" value="1"/>
</dbReference>
<name>A0A895YJ11_9ACTN</name>
<evidence type="ECO:0000256" key="2">
    <source>
        <dbReference type="SAM" id="MobiDB-lite"/>
    </source>
</evidence>
<feature type="signal peptide" evidence="3">
    <location>
        <begin position="1"/>
        <end position="31"/>
    </location>
</feature>
<evidence type="ECO:0000313" key="5">
    <source>
        <dbReference type="EMBL" id="QSB15353.1"/>
    </source>
</evidence>
<dbReference type="Proteomes" id="UP000662857">
    <property type="component" value="Chromosome"/>
</dbReference>
<dbReference type="EMBL" id="CP070499">
    <property type="protein sequence ID" value="QSB15353.1"/>
    <property type="molecule type" value="Genomic_DNA"/>
</dbReference>
<evidence type="ECO:0000256" key="3">
    <source>
        <dbReference type="SAM" id="SignalP"/>
    </source>
</evidence>
<keyword evidence="6" id="KW-1185">Reference proteome</keyword>
<dbReference type="InterPro" id="IPR007621">
    <property type="entry name" value="TPM_dom"/>
</dbReference>
<sequence length="791" mass="83866">MTKSRRPALRWGAVALGWIAPLLLLSGPAAAAPETAQRPAEPASVGLPAVGPAPVQERPTRLAGLLTDSADVLGDRTDETERALEDLRRETGLQLHVVFVRTFSGNSAQDWAEETAVRSDLGDRDALLAVATRDRSYAYNFSAGYELTDAQLAEVAQVAIEPPLFENDWAGAVLGAVNGYRAALNDRPIPEPVIRPGPPDERTAGEVVRRVAWVAVPLLLLAGAIGGRLWWRAARRRRDEQAAAERDRAQTEKLANRANVLLVELDNELRGSEQELTLAVGQYGPEPTAGFTEAVHSARQEVAEAFRLRASLDDESLDETAKRQRLQEIIDRCEEADRRLDAEAEAFDQLRQLESQVEQLVAECRDRHTASTQRLAPATESLTQLQSRYEAEMLAPVADNPATATERLDFVAERIAEADEAIQQDIRAQAVLAVRAGQEALGQVETLLDEVEQVGPDLATTSRAVDALLIELDDEIVQGREILARAARPAAEATAGSTAGSAAGGTTAGATTSGATTSGATTSGATTAGATTAARTSDAIEAAALTAAVEQAERVVAEVRAELARPVTDPPAALRRLEEADDALDDALAASLETEKRVAHARSLLDSALAVAGSELRSANEYVAARPSAVRTNARTSLAEASRQHEWAQRNAADDPVAALAAAHEARRLANTSKLRARADVNAWRSRAGYGHGFTDSDRHEEGFWSGLFSSLLGDSGYHDRRSSWGGGYHSGWGGGFGGSSSRSRRTGGGGSSRRSGGGSSRRSGGGGGGRRSGGSGRRSGGGRRGGGRRF</sequence>
<feature type="domain" description="TPM" evidence="4">
    <location>
        <begin position="67"/>
        <end position="181"/>
    </location>
</feature>
<evidence type="ECO:0000313" key="6">
    <source>
        <dbReference type="Proteomes" id="UP000662857"/>
    </source>
</evidence>
<dbReference type="AlphaFoldDB" id="A0A895YJ11"/>
<feature type="compositionally biased region" description="Low complexity" evidence="2">
    <location>
        <begin position="491"/>
        <end position="501"/>
    </location>
</feature>
<feature type="coiled-coil region" evidence="1">
    <location>
        <begin position="248"/>
        <end position="275"/>
    </location>
</feature>
<organism evidence="5 6">
    <name type="scientific">Natronosporangium hydrolyticum</name>
    <dbReference type="NCBI Taxonomy" id="2811111"/>
    <lineage>
        <taxon>Bacteria</taxon>
        <taxon>Bacillati</taxon>
        <taxon>Actinomycetota</taxon>
        <taxon>Actinomycetes</taxon>
        <taxon>Micromonosporales</taxon>
        <taxon>Micromonosporaceae</taxon>
        <taxon>Natronosporangium</taxon>
    </lineage>
</organism>
<evidence type="ECO:0000259" key="4">
    <source>
        <dbReference type="Pfam" id="PF04536"/>
    </source>
</evidence>
<feature type="region of interest" description="Disordered" evidence="2">
    <location>
        <begin position="732"/>
        <end position="791"/>
    </location>
</feature>
<feature type="region of interest" description="Disordered" evidence="2">
    <location>
        <begin position="35"/>
        <end position="54"/>
    </location>
</feature>
<dbReference type="Gene3D" id="3.10.310.50">
    <property type="match status" value="1"/>
</dbReference>
<accession>A0A895YJ11</accession>
<feature type="compositionally biased region" description="Low complexity" evidence="2">
    <location>
        <begin position="508"/>
        <end position="526"/>
    </location>
</feature>
<protein>
    <submittedName>
        <fullName evidence="5">TPM domain-containing protein</fullName>
    </submittedName>
</protein>
<dbReference type="InterPro" id="IPR006311">
    <property type="entry name" value="TAT_signal"/>
</dbReference>
<dbReference type="PROSITE" id="PS51318">
    <property type="entry name" value="TAT"/>
    <property type="match status" value="1"/>
</dbReference>
<dbReference type="KEGG" id="nhy:JQS43_03025"/>
<evidence type="ECO:0000256" key="1">
    <source>
        <dbReference type="SAM" id="Coils"/>
    </source>
</evidence>
<keyword evidence="3" id="KW-0732">Signal</keyword>